<comment type="caution">
    <text evidence="2">The sequence shown here is derived from an EMBL/GenBank/DDBJ whole genome shotgun (WGS) entry which is preliminary data.</text>
</comment>
<gene>
    <name evidence="2" type="ORF">TRIHO_08690</name>
</gene>
<keyword evidence="3" id="KW-1185">Reference proteome</keyword>
<proteinExistence type="predicted"/>
<evidence type="ECO:0000256" key="1">
    <source>
        <dbReference type="SAM" id="Phobius"/>
    </source>
</evidence>
<dbReference type="Proteomes" id="UP000068382">
    <property type="component" value="Unassembled WGS sequence"/>
</dbReference>
<feature type="transmembrane region" description="Helical" evidence="1">
    <location>
        <begin position="66"/>
        <end position="85"/>
    </location>
</feature>
<keyword evidence="1" id="KW-1133">Transmembrane helix</keyword>
<keyword evidence="1" id="KW-0472">Membrane</keyword>
<protein>
    <submittedName>
        <fullName evidence="2">Uncharacterized protein</fullName>
    </submittedName>
</protein>
<name>A0A132C1V0_9RHOB</name>
<reference evidence="2 3" key="1">
    <citation type="submission" date="2015-12" db="EMBL/GenBank/DDBJ databases">
        <title>Genome sequence of the marine Rhodobacteraceae strain O3.65, Candidatus Tritonibacter horizontis.</title>
        <authorList>
            <person name="Poehlein A."/>
            <person name="Giebel H.A."/>
            <person name="Voget S."/>
            <person name="Brinkhoff T."/>
        </authorList>
    </citation>
    <scope>NUCLEOTIDE SEQUENCE [LARGE SCALE GENOMIC DNA]</scope>
    <source>
        <strain evidence="2 3">O3.65</strain>
    </source>
</reference>
<sequence>MIRPTTIKGPIATMAKIGTSCRKECICMRNPLHAIDDGFRLGVILLGQAFDLIDVKNAISLHERDFTLLFGAVVLLFGFGDTVGIDNQ</sequence>
<accession>A0A132C1V0</accession>
<evidence type="ECO:0000313" key="2">
    <source>
        <dbReference type="EMBL" id="KUP94232.1"/>
    </source>
</evidence>
<dbReference type="AlphaFoldDB" id="A0A132C1V0"/>
<dbReference type="EMBL" id="LPUY01000024">
    <property type="protein sequence ID" value="KUP94232.1"/>
    <property type="molecule type" value="Genomic_DNA"/>
</dbReference>
<keyword evidence="1" id="KW-0812">Transmembrane</keyword>
<organism evidence="2 3">
    <name type="scientific">Tritonibacter horizontis</name>
    <dbReference type="NCBI Taxonomy" id="1768241"/>
    <lineage>
        <taxon>Bacteria</taxon>
        <taxon>Pseudomonadati</taxon>
        <taxon>Pseudomonadota</taxon>
        <taxon>Alphaproteobacteria</taxon>
        <taxon>Rhodobacterales</taxon>
        <taxon>Paracoccaceae</taxon>
        <taxon>Tritonibacter</taxon>
    </lineage>
</organism>
<evidence type="ECO:0000313" key="3">
    <source>
        <dbReference type="Proteomes" id="UP000068382"/>
    </source>
</evidence>